<dbReference type="EMBL" id="JPKY01000017">
    <property type="protein sequence ID" value="KFH46660.1"/>
    <property type="molecule type" value="Genomic_DNA"/>
</dbReference>
<evidence type="ECO:0000313" key="2">
    <source>
        <dbReference type="EMBL" id="KFH46660.1"/>
    </source>
</evidence>
<organism evidence="2 3">
    <name type="scientific">Hapsidospora chrysogenum (strain ATCC 11550 / CBS 779.69 / DSM 880 / IAM 14645 / JCM 23072 / IMI 49137)</name>
    <name type="common">Acremonium chrysogenum</name>
    <dbReference type="NCBI Taxonomy" id="857340"/>
    <lineage>
        <taxon>Eukaryota</taxon>
        <taxon>Fungi</taxon>
        <taxon>Dikarya</taxon>
        <taxon>Ascomycota</taxon>
        <taxon>Pezizomycotina</taxon>
        <taxon>Sordariomycetes</taxon>
        <taxon>Hypocreomycetidae</taxon>
        <taxon>Hypocreales</taxon>
        <taxon>Bionectriaceae</taxon>
        <taxon>Hapsidospora</taxon>
    </lineage>
</organism>
<sequence length="181" mass="20195">MEVLAGMGKCVDVHVGKTVGYLEQTGELDSTFACFLSNNGAKGATDETCSIIKGSMMQHLKKYYNNNIDNLEIGDSFICITYQFSSVTDLAPTILEMVGVKHPAPTYQGREVVGMHGRSMVSYLTGKEPRIHEEDFINGWETCCRAAVRKGDCKIVFIPRHKGPERLTKGMPRFERRVKVI</sequence>
<reference evidence="3" key="1">
    <citation type="journal article" date="2014" name="Genome Announc.">
        <title>Genome sequence and annotation of Acremonium chrysogenum, producer of the beta-lactam antibiotic cephalosporin C.</title>
        <authorList>
            <person name="Terfehr D."/>
            <person name="Dahlmann T.A."/>
            <person name="Specht T."/>
            <person name="Zadra I."/>
            <person name="Kuernsteiner H."/>
            <person name="Kueck U."/>
        </authorList>
    </citation>
    <scope>NUCLEOTIDE SEQUENCE [LARGE SCALE GENOMIC DNA]</scope>
    <source>
        <strain evidence="3">ATCC 11550 / CBS 779.69 / DSM 880 / IAM 14645 / JCM 23072 / IMI 49137</strain>
    </source>
</reference>
<dbReference type="PANTHER" id="PTHR42693:SF46">
    <property type="entry name" value="PUTATIVE (AFU_ORTHOLOGUE AFUA_5G12940)-RELATED"/>
    <property type="match status" value="1"/>
</dbReference>
<name>A0A086TBC8_HAPC1</name>
<comment type="caution">
    <text evidence="2">The sequence shown here is derived from an EMBL/GenBank/DDBJ whole genome shotgun (WGS) entry which is preliminary data.</text>
</comment>
<dbReference type="STRING" id="857340.A0A086TBC8"/>
<evidence type="ECO:0000313" key="3">
    <source>
        <dbReference type="Proteomes" id="UP000029964"/>
    </source>
</evidence>
<dbReference type="Proteomes" id="UP000029964">
    <property type="component" value="Unassembled WGS sequence"/>
</dbReference>
<gene>
    <name evidence="2" type="ORF">ACRE_025370</name>
</gene>
<comment type="similarity">
    <text evidence="1">Belongs to the sulfatase family.</text>
</comment>
<dbReference type="HOGENOM" id="CLU_1488604_0_0_1"/>
<dbReference type="AlphaFoldDB" id="A0A086TBC8"/>
<accession>A0A086TBC8</accession>
<dbReference type="GO" id="GO:0004065">
    <property type="term" value="F:arylsulfatase activity"/>
    <property type="evidence" value="ECO:0007669"/>
    <property type="project" value="TreeGrafter"/>
</dbReference>
<evidence type="ECO:0000256" key="1">
    <source>
        <dbReference type="ARBA" id="ARBA00008779"/>
    </source>
</evidence>
<dbReference type="InterPro" id="IPR017850">
    <property type="entry name" value="Alkaline_phosphatase_core_sf"/>
</dbReference>
<dbReference type="InterPro" id="IPR050738">
    <property type="entry name" value="Sulfatase"/>
</dbReference>
<dbReference type="OrthoDB" id="103349at2759"/>
<dbReference type="Gene3D" id="3.40.720.10">
    <property type="entry name" value="Alkaline Phosphatase, subunit A"/>
    <property type="match status" value="1"/>
</dbReference>
<dbReference type="SUPFAM" id="SSF53649">
    <property type="entry name" value="Alkaline phosphatase-like"/>
    <property type="match status" value="1"/>
</dbReference>
<proteinExistence type="inferred from homology"/>
<keyword evidence="3" id="KW-1185">Reference proteome</keyword>
<dbReference type="PANTHER" id="PTHR42693">
    <property type="entry name" value="ARYLSULFATASE FAMILY MEMBER"/>
    <property type="match status" value="1"/>
</dbReference>
<protein>
    <submittedName>
        <fullName evidence="2">Arylsulfatase-like protein</fullName>
    </submittedName>
</protein>